<dbReference type="Proteomes" id="UP000053611">
    <property type="component" value="Unassembled WGS sequence"/>
</dbReference>
<dbReference type="GO" id="GO:0005634">
    <property type="term" value="C:nucleus"/>
    <property type="evidence" value="ECO:0007669"/>
    <property type="project" value="UniProtKB-SubCell"/>
</dbReference>
<evidence type="ECO:0000256" key="5">
    <source>
        <dbReference type="ARBA" id="ARBA00022833"/>
    </source>
</evidence>
<dbReference type="PANTHER" id="PTHR40626:SF11">
    <property type="entry name" value="ZINC FINGER PROTEIN YPR022C"/>
    <property type="match status" value="1"/>
</dbReference>
<keyword evidence="11" id="KW-1185">Reference proteome</keyword>
<feature type="region of interest" description="Disordered" evidence="8">
    <location>
        <begin position="70"/>
        <end position="130"/>
    </location>
</feature>
<feature type="domain" description="C2H2-type" evidence="9">
    <location>
        <begin position="22"/>
        <end position="49"/>
    </location>
</feature>
<protein>
    <recommendedName>
        <fullName evidence="9">C2H2-type domain-containing protein</fullName>
    </recommendedName>
</protein>
<dbReference type="PROSITE" id="PS50157">
    <property type="entry name" value="ZINC_FINGER_C2H2_2"/>
    <property type="match status" value="1"/>
</dbReference>
<evidence type="ECO:0000256" key="2">
    <source>
        <dbReference type="ARBA" id="ARBA00022723"/>
    </source>
</evidence>
<dbReference type="STRING" id="879819.A0A0J1B3X6"/>
<dbReference type="GO" id="GO:0006351">
    <property type="term" value="P:DNA-templated transcription"/>
    <property type="evidence" value="ECO:0007669"/>
    <property type="project" value="InterPro"/>
</dbReference>
<dbReference type="OrthoDB" id="2560721at2759"/>
<evidence type="ECO:0000256" key="8">
    <source>
        <dbReference type="SAM" id="MobiDB-lite"/>
    </source>
</evidence>
<evidence type="ECO:0000256" key="1">
    <source>
        <dbReference type="ARBA" id="ARBA00004123"/>
    </source>
</evidence>
<dbReference type="AlphaFoldDB" id="A0A0J1B3X6"/>
<accession>A0A0J1B3X6</accession>
<dbReference type="PANTHER" id="PTHR40626">
    <property type="entry name" value="MIP31509P"/>
    <property type="match status" value="1"/>
</dbReference>
<evidence type="ECO:0000256" key="4">
    <source>
        <dbReference type="ARBA" id="ARBA00022771"/>
    </source>
</evidence>
<dbReference type="RefSeq" id="XP_018278840.1">
    <property type="nucleotide sequence ID" value="XM_018426676.1"/>
</dbReference>
<keyword evidence="6" id="KW-0539">Nucleus</keyword>
<feature type="region of interest" description="Disordered" evidence="8">
    <location>
        <begin position="319"/>
        <end position="353"/>
    </location>
</feature>
<dbReference type="GO" id="GO:0008270">
    <property type="term" value="F:zinc ion binding"/>
    <property type="evidence" value="ECO:0007669"/>
    <property type="project" value="UniProtKB-KW"/>
</dbReference>
<sequence length="904" mass="100791">MTLRSSESTNPSESAPALEPAYCCSHCPKTYTRRDYLQRHELNHTQPQSVCPTCGKGFARGDVLRRHIASSCKARSSRERSGTETHARTYLKRRRQRSADSVTADATNHIRERNLGQHSPPRELDMPHSDMRLDSSHRGLYLSSSSDFDDEGHIESPTFTLPMSPPSLVTSQRTDAIDIGRLPRREDAASYDVLRGNRSLAGTRVGAPFVLSERTTDHYDPCTFGPRPALAHLCQPGGDIDAGADAFVVASPQIAEVPMGAGDPTNASGMDHLFNWLFSMTNIENISAWDVRTPSAGPARLEAPPPNMALTWPSREESFANRPVSTSNVEPVQVADTTSHEETRSYPARAPHAGGPPFPAFPETWDKAGWRLPPEKELIDEQARSEMCDLFDGPERDYFAAPAFSIAQMKLYLEMYFLNFAPLYPIVHRPSLGYRRLPPDLLLTMLCIGTAFADDRAGFNIAMKLHKRLRNRVCDMAEAEPRAPPHTIMTILLTNYFSRSYCSVKEHAVAQIFHSSSIVMARLAGSFLPTFTSHPSPVATNPLDHWLAWVEHEERKRVGWLAFMMDTENAALFRHYLIVHFFSVQIDWPCQDDVWAAPDPFAWSDAQRSTVQPVCFRAALHEIAARGTVAPNLSKTHLWIMLHGLVSVSWTLLWRDLGDLNMVRETKILHWKSLLCRAFESLREHIRLPARQMEDDDMSISSSGVPLAHLGRILLLTDTEAVRIYAGAGNIAGRPVLSGEWVNASTYVTQWARSEDGTYSCATAIELLTQLFKWSHEVRFQTAPSLVPWCIYIASVVIWAYSTSLDGGVVFDEPYIIRTSPVPEDPAVESIKIEPSLARRGALAYLSRVENDVAYLSHVEGKNRCGGLLAYAAHLLGTLGRGVMDESKSVLLGVLARGPEPLYR</sequence>
<evidence type="ECO:0000256" key="7">
    <source>
        <dbReference type="PROSITE-ProRule" id="PRU00042"/>
    </source>
</evidence>
<dbReference type="GO" id="GO:0000981">
    <property type="term" value="F:DNA-binding transcription factor activity, RNA polymerase II-specific"/>
    <property type="evidence" value="ECO:0007669"/>
    <property type="project" value="InterPro"/>
</dbReference>
<keyword evidence="3" id="KW-0677">Repeat</keyword>
<dbReference type="GO" id="GO:0000785">
    <property type="term" value="C:chromatin"/>
    <property type="evidence" value="ECO:0007669"/>
    <property type="project" value="TreeGrafter"/>
</dbReference>
<dbReference type="InterPro" id="IPR007219">
    <property type="entry name" value="XnlR_reg_dom"/>
</dbReference>
<gene>
    <name evidence="10" type="ORF">CC85DRAFT_328249</name>
</gene>
<comment type="subcellular location">
    <subcellularLocation>
        <location evidence="1">Nucleus</location>
    </subcellularLocation>
</comment>
<dbReference type="GO" id="GO:0000978">
    <property type="term" value="F:RNA polymerase II cis-regulatory region sequence-specific DNA binding"/>
    <property type="evidence" value="ECO:0007669"/>
    <property type="project" value="InterPro"/>
</dbReference>
<dbReference type="SUPFAM" id="SSF57667">
    <property type="entry name" value="beta-beta-alpha zinc fingers"/>
    <property type="match status" value="1"/>
</dbReference>
<dbReference type="InterPro" id="IPR051059">
    <property type="entry name" value="VerF-like"/>
</dbReference>
<proteinExistence type="predicted"/>
<feature type="compositionally biased region" description="Basic and acidic residues" evidence="8">
    <location>
        <begin position="108"/>
        <end position="130"/>
    </location>
</feature>
<dbReference type="InterPro" id="IPR036236">
    <property type="entry name" value="Znf_C2H2_sf"/>
</dbReference>
<evidence type="ECO:0000256" key="6">
    <source>
        <dbReference type="ARBA" id="ARBA00023242"/>
    </source>
</evidence>
<dbReference type="GeneID" id="28987279"/>
<dbReference type="CDD" id="cd12148">
    <property type="entry name" value="fungal_TF_MHR"/>
    <property type="match status" value="1"/>
</dbReference>
<dbReference type="SMART" id="SM00355">
    <property type="entry name" value="ZnF_C2H2"/>
    <property type="match status" value="2"/>
</dbReference>
<dbReference type="PROSITE" id="PS00028">
    <property type="entry name" value="ZINC_FINGER_C2H2_1"/>
    <property type="match status" value="1"/>
</dbReference>
<dbReference type="EMBL" id="KQ087206">
    <property type="protein sequence ID" value="KLT42349.1"/>
    <property type="molecule type" value="Genomic_DNA"/>
</dbReference>
<organism evidence="10 11">
    <name type="scientific">Cutaneotrichosporon oleaginosum</name>
    <dbReference type="NCBI Taxonomy" id="879819"/>
    <lineage>
        <taxon>Eukaryota</taxon>
        <taxon>Fungi</taxon>
        <taxon>Dikarya</taxon>
        <taxon>Basidiomycota</taxon>
        <taxon>Agaricomycotina</taxon>
        <taxon>Tremellomycetes</taxon>
        <taxon>Trichosporonales</taxon>
        <taxon>Trichosporonaceae</taxon>
        <taxon>Cutaneotrichosporon</taxon>
    </lineage>
</organism>
<dbReference type="Pfam" id="PF04082">
    <property type="entry name" value="Fungal_trans"/>
    <property type="match status" value="1"/>
</dbReference>
<evidence type="ECO:0000313" key="10">
    <source>
        <dbReference type="EMBL" id="KLT42349.1"/>
    </source>
</evidence>
<keyword evidence="4 7" id="KW-0863">Zinc-finger</keyword>
<dbReference type="InterPro" id="IPR013087">
    <property type="entry name" value="Znf_C2H2_type"/>
</dbReference>
<evidence type="ECO:0000256" key="3">
    <source>
        <dbReference type="ARBA" id="ARBA00022737"/>
    </source>
</evidence>
<keyword evidence="5" id="KW-0862">Zinc</keyword>
<dbReference type="Gene3D" id="3.30.160.60">
    <property type="entry name" value="Classic Zinc Finger"/>
    <property type="match status" value="1"/>
</dbReference>
<reference evidence="10 11" key="1">
    <citation type="submission" date="2015-03" db="EMBL/GenBank/DDBJ databases">
        <title>Genomics and transcriptomics of the oil-accumulating basidiomycete yeast T. oleaginosus allow insights into substrate utilization and the diverse evolutionary trajectories of mating systems in fungi.</title>
        <authorList>
            <consortium name="DOE Joint Genome Institute"/>
            <person name="Kourist R."/>
            <person name="Kracht O."/>
            <person name="Bracharz F."/>
            <person name="Lipzen A."/>
            <person name="Nolan M."/>
            <person name="Ohm R."/>
            <person name="Grigoriev I."/>
            <person name="Sun S."/>
            <person name="Heitman J."/>
            <person name="Bruck T."/>
            <person name="Nowrousian M."/>
        </authorList>
    </citation>
    <scope>NUCLEOTIDE SEQUENCE [LARGE SCALE GENOMIC DNA]</scope>
    <source>
        <strain evidence="10 11">IBC0246</strain>
    </source>
</reference>
<name>A0A0J1B3X6_9TREE</name>
<evidence type="ECO:0000313" key="11">
    <source>
        <dbReference type="Proteomes" id="UP000053611"/>
    </source>
</evidence>
<feature type="compositionally biased region" description="Basic and acidic residues" evidence="8">
    <location>
        <begin position="76"/>
        <end position="87"/>
    </location>
</feature>
<keyword evidence="2" id="KW-0479">Metal-binding</keyword>
<evidence type="ECO:0000259" key="9">
    <source>
        <dbReference type="PROSITE" id="PS50157"/>
    </source>
</evidence>